<keyword evidence="1" id="KW-1133">Transmembrane helix</keyword>
<protein>
    <submittedName>
        <fullName evidence="2">Uncharacterized protein</fullName>
    </submittedName>
</protein>
<evidence type="ECO:0000313" key="2">
    <source>
        <dbReference type="EMBL" id="MDI5833016.1"/>
    </source>
</evidence>
<organism evidence="2 3">
    <name type="scientific">Shewanella xiamenensis</name>
    <dbReference type="NCBI Taxonomy" id="332186"/>
    <lineage>
        <taxon>Bacteria</taxon>
        <taxon>Pseudomonadati</taxon>
        <taxon>Pseudomonadota</taxon>
        <taxon>Gammaproteobacteria</taxon>
        <taxon>Alteromonadales</taxon>
        <taxon>Shewanellaceae</taxon>
        <taxon>Shewanella</taxon>
    </lineage>
</organism>
<comment type="caution">
    <text evidence="2">The sequence shown here is derived from an EMBL/GenBank/DDBJ whole genome shotgun (WGS) entry which is preliminary data.</text>
</comment>
<proteinExistence type="predicted"/>
<gene>
    <name evidence="2" type="ORF">ODY93_15655</name>
</gene>
<dbReference type="RefSeq" id="WP_241406249.1">
    <property type="nucleotide sequence ID" value="NZ_JAIHOJ010000010.1"/>
</dbReference>
<dbReference type="EMBL" id="JAOTLW010000017">
    <property type="protein sequence ID" value="MDI5833016.1"/>
    <property type="molecule type" value="Genomic_DNA"/>
</dbReference>
<sequence length="208" mass="23614">MDYEFWKAAGNGLIELVKVSGPYVVAILGAFFGYLGNRNAKEISIKVAELQSEKDLSLQRENHRFEDGKRISGIKKDVIDRVINELEPVYSNTLLLVKSYYSMCSSGESFNKPLFNQLIRDRFFADVKPQDEANSAMARVSAYVSILADANMTLELINLQNCILECTGVVEWDDKNWGAEHTEKVRKLMEQLQLTYMGLFIKLGKSLQ</sequence>
<feature type="transmembrane region" description="Helical" evidence="1">
    <location>
        <begin position="20"/>
        <end position="36"/>
    </location>
</feature>
<evidence type="ECO:0000313" key="3">
    <source>
        <dbReference type="Proteomes" id="UP001159075"/>
    </source>
</evidence>
<dbReference type="Proteomes" id="UP001159075">
    <property type="component" value="Unassembled WGS sequence"/>
</dbReference>
<evidence type="ECO:0000256" key="1">
    <source>
        <dbReference type="SAM" id="Phobius"/>
    </source>
</evidence>
<keyword evidence="3" id="KW-1185">Reference proteome</keyword>
<name>A0ABT6UEV7_9GAMM</name>
<keyword evidence="1" id="KW-0472">Membrane</keyword>
<accession>A0ABT6UEV7</accession>
<keyword evidence="1" id="KW-0812">Transmembrane</keyword>
<reference evidence="2 3" key="1">
    <citation type="submission" date="2022-09" db="EMBL/GenBank/DDBJ databases">
        <title>The outer-membrane cytochrome OmcA is essential for infection of Shewanella oneidensis by a zebrafish-associated bacteriophage.</title>
        <authorList>
            <person name="Grenfell A.W."/>
            <person name="Intile P."/>
            <person name="Mcfarlane J."/>
            <person name="Leung D."/>
            <person name="Abdalla K."/>
            <person name="Wold M."/>
            <person name="Kees E."/>
            <person name="Gralnick J."/>
        </authorList>
    </citation>
    <scope>NUCLEOTIDE SEQUENCE [LARGE SCALE GENOMIC DNA]</scope>
    <source>
        <strain evidence="2 3">NF-5</strain>
    </source>
</reference>